<keyword evidence="1" id="KW-0479">Metal-binding</keyword>
<evidence type="ECO:0000313" key="4">
    <source>
        <dbReference type="EMBL" id="SEI86595.1"/>
    </source>
</evidence>
<dbReference type="STRING" id="64971.SAMN05421831_1148"/>
<dbReference type="Gene3D" id="3.40.50.1000">
    <property type="entry name" value="HAD superfamily/HAD-like"/>
    <property type="match status" value="1"/>
</dbReference>
<sequence>MILVFDLDDTLYEERTYVESGLKAVADYGESAFGWDARASFYFMLDILNKEGRGRIFNLWLAHHHKESCTLVSKCVRIYRHHLPSLSLSNDAKNLLPKLANQYPLYLVTDGHKVVQQIKIEALNIQPWFRKTMITHRYGLKHAKPSTYCFEIIKKRETCTWQQMVYIGDNPAKDFVNLNPLGVTTVRIHRGMYCQQVAKPGYDARFHIETLDSLTEVLNVNLD</sequence>
<dbReference type="InterPro" id="IPR023214">
    <property type="entry name" value="HAD_sf"/>
</dbReference>
<dbReference type="GO" id="GO:0016791">
    <property type="term" value="F:phosphatase activity"/>
    <property type="evidence" value="ECO:0007669"/>
    <property type="project" value="TreeGrafter"/>
</dbReference>
<dbReference type="SFLD" id="SFLDG01129">
    <property type="entry name" value="C1.5:_HAD__Beta-PGM__Phosphata"/>
    <property type="match status" value="1"/>
</dbReference>
<dbReference type="SFLD" id="SFLDS00003">
    <property type="entry name" value="Haloacid_Dehalogenase"/>
    <property type="match status" value="1"/>
</dbReference>
<dbReference type="InterPro" id="IPR041492">
    <property type="entry name" value="HAD_2"/>
</dbReference>
<dbReference type="AlphaFoldDB" id="A0A1H6UEL1"/>
<dbReference type="PANTHER" id="PTHR46470:SF2">
    <property type="entry name" value="GLYCERALDEHYDE 3-PHOSPHATE PHOSPHATASE"/>
    <property type="match status" value="1"/>
</dbReference>
<keyword evidence="5" id="KW-1185">Reference proteome</keyword>
<proteinExistence type="predicted"/>
<reference evidence="5" key="1">
    <citation type="submission" date="2016-10" db="EMBL/GenBank/DDBJ databases">
        <authorList>
            <person name="Varghese N."/>
            <person name="Submissions S."/>
        </authorList>
    </citation>
    <scope>NUCLEOTIDE SEQUENCE [LARGE SCALE GENOMIC DNA]</scope>
    <source>
        <strain evidence="5">DSM 7165</strain>
    </source>
</reference>
<accession>A0A1H6UEL1</accession>
<name>A0A1H6UEL1_9GAMM</name>
<dbReference type="Proteomes" id="UP000242999">
    <property type="component" value="Unassembled WGS sequence"/>
</dbReference>
<dbReference type="Gene3D" id="1.10.150.520">
    <property type="match status" value="1"/>
</dbReference>
<organism evidence="4 5">
    <name type="scientific">Allopseudospirillum japonicum</name>
    <dbReference type="NCBI Taxonomy" id="64971"/>
    <lineage>
        <taxon>Bacteria</taxon>
        <taxon>Pseudomonadati</taxon>
        <taxon>Pseudomonadota</taxon>
        <taxon>Gammaproteobacteria</taxon>
        <taxon>Oceanospirillales</taxon>
        <taxon>Oceanospirillaceae</taxon>
        <taxon>Allopseudospirillum</taxon>
    </lineage>
</organism>
<protein>
    <submittedName>
        <fullName evidence="4">Putative hydrolase of the HAD superfamily</fullName>
    </submittedName>
</protein>
<gene>
    <name evidence="4" type="ORF">SAMN05421831_1148</name>
</gene>
<evidence type="ECO:0000256" key="1">
    <source>
        <dbReference type="ARBA" id="ARBA00022723"/>
    </source>
</evidence>
<dbReference type="RefSeq" id="WP_093311836.1">
    <property type="nucleotide sequence ID" value="NZ_FNYH01000014.1"/>
</dbReference>
<dbReference type="InterPro" id="IPR051400">
    <property type="entry name" value="HAD-like_hydrolase"/>
</dbReference>
<dbReference type="GO" id="GO:0046872">
    <property type="term" value="F:metal ion binding"/>
    <property type="evidence" value="ECO:0007669"/>
    <property type="project" value="UniProtKB-KW"/>
</dbReference>
<keyword evidence="2 4" id="KW-0378">Hydrolase</keyword>
<keyword evidence="3" id="KW-0460">Magnesium</keyword>
<dbReference type="EMBL" id="FNYH01000014">
    <property type="protein sequence ID" value="SEI86595.1"/>
    <property type="molecule type" value="Genomic_DNA"/>
</dbReference>
<evidence type="ECO:0000256" key="2">
    <source>
        <dbReference type="ARBA" id="ARBA00022801"/>
    </source>
</evidence>
<evidence type="ECO:0000256" key="3">
    <source>
        <dbReference type="ARBA" id="ARBA00022842"/>
    </source>
</evidence>
<dbReference type="Pfam" id="PF13419">
    <property type="entry name" value="HAD_2"/>
    <property type="match status" value="1"/>
</dbReference>
<evidence type="ECO:0000313" key="5">
    <source>
        <dbReference type="Proteomes" id="UP000242999"/>
    </source>
</evidence>
<dbReference type="OrthoDB" id="367448at2"/>
<dbReference type="PANTHER" id="PTHR46470">
    <property type="entry name" value="N-ACYLNEURAMINATE-9-PHOSPHATASE"/>
    <property type="match status" value="1"/>
</dbReference>
<dbReference type="InterPro" id="IPR036412">
    <property type="entry name" value="HAD-like_sf"/>
</dbReference>
<dbReference type="SUPFAM" id="SSF56784">
    <property type="entry name" value="HAD-like"/>
    <property type="match status" value="1"/>
</dbReference>